<proteinExistence type="predicted"/>
<dbReference type="EMBL" id="BAABCE010000011">
    <property type="protein sequence ID" value="GAA3566975.1"/>
    <property type="molecule type" value="Genomic_DNA"/>
</dbReference>
<evidence type="ECO:0000313" key="2">
    <source>
        <dbReference type="EMBL" id="GAA3566975.1"/>
    </source>
</evidence>
<sequence length="126" mass="13980">MDDESSTPVRPARQEDPDTLSWSSAVRGYMLIGMPGIHEQSGETECMTPAEIALIEASLRDVHLKFERPMRRADALTLTVESHYTQAAQAAPRANGRSRTTDERPAHLLGENQSLTLKLALRSMPH</sequence>
<keyword evidence="3" id="KW-1185">Reference proteome</keyword>
<evidence type="ECO:0000313" key="3">
    <source>
        <dbReference type="Proteomes" id="UP001500707"/>
    </source>
</evidence>
<comment type="caution">
    <text evidence="2">The sequence shown here is derived from an EMBL/GenBank/DDBJ whole genome shotgun (WGS) entry which is preliminary data.</text>
</comment>
<dbReference type="Proteomes" id="UP001500707">
    <property type="component" value="Unassembled WGS sequence"/>
</dbReference>
<reference evidence="3" key="1">
    <citation type="journal article" date="2019" name="Int. J. Syst. Evol. Microbiol.">
        <title>The Global Catalogue of Microorganisms (GCM) 10K type strain sequencing project: providing services to taxonomists for standard genome sequencing and annotation.</title>
        <authorList>
            <consortium name="The Broad Institute Genomics Platform"/>
            <consortium name="The Broad Institute Genome Sequencing Center for Infectious Disease"/>
            <person name="Wu L."/>
            <person name="Ma J."/>
        </authorList>
    </citation>
    <scope>NUCLEOTIDE SEQUENCE [LARGE SCALE GENOMIC DNA]</scope>
    <source>
        <strain evidence="3">JCM 17656</strain>
    </source>
</reference>
<gene>
    <name evidence="2" type="ORF">GCM10022295_56160</name>
</gene>
<feature type="region of interest" description="Disordered" evidence="1">
    <location>
        <begin position="1"/>
        <end position="21"/>
    </location>
</feature>
<organism evidence="2 3">
    <name type="scientific">Streptomyces osmaniensis</name>
    <dbReference type="NCBI Taxonomy" id="593134"/>
    <lineage>
        <taxon>Bacteria</taxon>
        <taxon>Bacillati</taxon>
        <taxon>Actinomycetota</taxon>
        <taxon>Actinomycetes</taxon>
        <taxon>Kitasatosporales</taxon>
        <taxon>Streptomycetaceae</taxon>
        <taxon>Streptomyces</taxon>
    </lineage>
</organism>
<accession>A0ABP6XGU8</accession>
<protein>
    <submittedName>
        <fullName evidence="2">Uncharacterized protein</fullName>
    </submittedName>
</protein>
<name>A0ABP6XGU8_9ACTN</name>
<feature type="region of interest" description="Disordered" evidence="1">
    <location>
        <begin position="87"/>
        <end position="112"/>
    </location>
</feature>
<evidence type="ECO:0000256" key="1">
    <source>
        <dbReference type="SAM" id="MobiDB-lite"/>
    </source>
</evidence>